<evidence type="ECO:0000256" key="4">
    <source>
        <dbReference type="SAM" id="SignalP"/>
    </source>
</evidence>
<accession>A0ABT3ILF9</accession>
<dbReference type="InterPro" id="IPR045087">
    <property type="entry name" value="Cu-oxidase_fam"/>
</dbReference>
<dbReference type="InterPro" id="IPR034279">
    <property type="entry name" value="CuRO_3_CopA"/>
</dbReference>
<evidence type="ECO:0000256" key="3">
    <source>
        <dbReference type="ARBA" id="ARBA00023008"/>
    </source>
</evidence>
<dbReference type="Gene3D" id="2.60.40.420">
    <property type="entry name" value="Cupredoxins - blue copper proteins"/>
    <property type="match status" value="3"/>
</dbReference>
<feature type="signal peptide" evidence="4">
    <location>
        <begin position="1"/>
        <end position="22"/>
    </location>
</feature>
<dbReference type="InterPro" id="IPR011707">
    <property type="entry name" value="Cu-oxidase-like_N"/>
</dbReference>
<sequence length="764" mass="87495">MKRILLLLLLTPQLLAAQHVHPANTIPAAKTVAYDLYIHDTIVNYTGKKVHAMGINGRIPGPVLYFTEGDTAVIRVHNEMMHETSLHWHGLLLPNLMDGVPYLTTPAIRSHTTYTYTIPLRQSGTYWYHSHTMLQEQSGVYGSIVIQPRQPRYKTDGDAVLLFSDWTNESPHEVMHTLRRKDEANEWYAIKKKYPQSLDKLLQHKAWGERVRYAWQKMPPMDLSDVYYHAFLLNGARSLSLAGYAPGSKIRLRVVNGSSSTYMHLQYAGGPLELIAADGVDVQPVKVGRILIGIAETYDFLLTVPATGTSELRATAQDVTGYAAAWLGRGDTIRAPDIPAPDVWRMSGMMALTAVNMPDAMQMDHGNGMDHSLMDMDMNMDTNVMDHTKMNHPPDKQPAQQDTNAMDHTKMNHAAMHHGQSDKMAMAPVNREPSSATEAPVFNYHLLKALHPTAFPTHQPVRRETLRLNGNMYRYVWRINNKTLSAADKLLIKKGEIVQFDLVNETMMNHPMHLHGHYFRVLNKQGDFSPLKHTVDVPPMSTVKIQFEASEDKDWFFHCHVLYHMMTGMARIVSYEGSVRDTALRDFPLKTMLKEDREWLFYGSLAAKSHMAELKANYLNAANAFRLEADANYSGQYEADVSYERYVNDWFRPYIGVTSLRQTYYQLFSGKEVFEQEAELLPVIGVRYTLPFFIESDLRINSQGRVRLALEGEQWLLPRLFFNWQANTDWEYHLDLQYMLGKKWSLSGGYDSRYRWGGGLLWRF</sequence>
<reference evidence="8 9" key="1">
    <citation type="submission" date="2022-10" db="EMBL/GenBank/DDBJ databases">
        <title>Chitinophaga nivalis PC15 sp. nov., isolated from Pyeongchang county, South Korea.</title>
        <authorList>
            <person name="Trinh H.N."/>
        </authorList>
    </citation>
    <scope>NUCLEOTIDE SEQUENCE [LARGE SCALE GENOMIC DNA]</scope>
    <source>
        <strain evidence="8 9">PC14</strain>
    </source>
</reference>
<keyword evidence="4" id="KW-0732">Signal</keyword>
<organism evidence="8 9">
    <name type="scientific">Chitinophaga nivalis</name>
    <dbReference type="NCBI Taxonomy" id="2991709"/>
    <lineage>
        <taxon>Bacteria</taxon>
        <taxon>Pseudomonadati</taxon>
        <taxon>Bacteroidota</taxon>
        <taxon>Chitinophagia</taxon>
        <taxon>Chitinophagales</taxon>
        <taxon>Chitinophagaceae</taxon>
        <taxon>Chitinophaga</taxon>
    </lineage>
</organism>
<dbReference type="SUPFAM" id="SSF49503">
    <property type="entry name" value="Cupredoxins"/>
    <property type="match status" value="3"/>
</dbReference>
<dbReference type="InterPro" id="IPR008972">
    <property type="entry name" value="Cupredoxin"/>
</dbReference>
<dbReference type="Pfam" id="PF00394">
    <property type="entry name" value="Cu-oxidase"/>
    <property type="match status" value="1"/>
</dbReference>
<keyword evidence="1" id="KW-0479">Metal-binding</keyword>
<feature type="domain" description="Plastocyanin-like" evidence="6">
    <location>
        <begin position="467"/>
        <end position="573"/>
    </location>
</feature>
<evidence type="ECO:0000256" key="1">
    <source>
        <dbReference type="ARBA" id="ARBA00022723"/>
    </source>
</evidence>
<feature type="domain" description="Plastocyanin-like" evidence="7">
    <location>
        <begin position="43"/>
        <end position="150"/>
    </location>
</feature>
<dbReference type="InterPro" id="IPR011706">
    <property type="entry name" value="Cu-oxidase_C"/>
</dbReference>
<evidence type="ECO:0000313" key="9">
    <source>
        <dbReference type="Proteomes" id="UP001207742"/>
    </source>
</evidence>
<evidence type="ECO:0000259" key="5">
    <source>
        <dbReference type="Pfam" id="PF00394"/>
    </source>
</evidence>
<protein>
    <submittedName>
        <fullName evidence="8">Multicopper oxidase domain-containing protein</fullName>
    </submittedName>
</protein>
<keyword evidence="3" id="KW-0186">Copper</keyword>
<dbReference type="Proteomes" id="UP001207742">
    <property type="component" value="Unassembled WGS sequence"/>
</dbReference>
<dbReference type="PANTHER" id="PTHR11709:SF394">
    <property type="entry name" value="FI03373P-RELATED"/>
    <property type="match status" value="1"/>
</dbReference>
<evidence type="ECO:0000313" key="8">
    <source>
        <dbReference type="EMBL" id="MCW3484584.1"/>
    </source>
</evidence>
<dbReference type="RefSeq" id="WP_264730319.1">
    <property type="nucleotide sequence ID" value="NZ_JAPDNR010000001.1"/>
</dbReference>
<keyword evidence="2" id="KW-0560">Oxidoreductase</keyword>
<dbReference type="InterPro" id="IPR001117">
    <property type="entry name" value="Cu-oxidase_2nd"/>
</dbReference>
<dbReference type="InterPro" id="IPR002355">
    <property type="entry name" value="Cu_oxidase_Cu_BS"/>
</dbReference>
<dbReference type="Pfam" id="PF07732">
    <property type="entry name" value="Cu-oxidase_3"/>
    <property type="match status" value="1"/>
</dbReference>
<dbReference type="PANTHER" id="PTHR11709">
    <property type="entry name" value="MULTI-COPPER OXIDASE"/>
    <property type="match status" value="1"/>
</dbReference>
<dbReference type="PROSITE" id="PS00080">
    <property type="entry name" value="MULTICOPPER_OXIDASE2"/>
    <property type="match status" value="1"/>
</dbReference>
<dbReference type="Pfam" id="PF07731">
    <property type="entry name" value="Cu-oxidase_2"/>
    <property type="match status" value="1"/>
</dbReference>
<name>A0ABT3ILF9_9BACT</name>
<dbReference type="EMBL" id="JAPDNS010000001">
    <property type="protein sequence ID" value="MCW3484584.1"/>
    <property type="molecule type" value="Genomic_DNA"/>
</dbReference>
<evidence type="ECO:0000256" key="2">
    <source>
        <dbReference type="ARBA" id="ARBA00023002"/>
    </source>
</evidence>
<dbReference type="CDD" id="cd13896">
    <property type="entry name" value="CuRO_3_CopA"/>
    <property type="match status" value="1"/>
</dbReference>
<comment type="caution">
    <text evidence="8">The sequence shown here is derived from an EMBL/GenBank/DDBJ whole genome shotgun (WGS) entry which is preliminary data.</text>
</comment>
<feature type="chain" id="PRO_5045092471" evidence="4">
    <location>
        <begin position="23"/>
        <end position="764"/>
    </location>
</feature>
<proteinExistence type="predicted"/>
<evidence type="ECO:0000259" key="6">
    <source>
        <dbReference type="Pfam" id="PF07731"/>
    </source>
</evidence>
<feature type="domain" description="Plastocyanin-like" evidence="5">
    <location>
        <begin position="159"/>
        <end position="308"/>
    </location>
</feature>
<evidence type="ECO:0000259" key="7">
    <source>
        <dbReference type="Pfam" id="PF07732"/>
    </source>
</evidence>
<gene>
    <name evidence="8" type="ORF">OL497_11805</name>
</gene>
<keyword evidence="9" id="KW-1185">Reference proteome</keyword>